<evidence type="ECO:0008006" key="3">
    <source>
        <dbReference type="Google" id="ProtNLM"/>
    </source>
</evidence>
<proteinExistence type="predicted"/>
<protein>
    <recommendedName>
        <fullName evidence="3">J domain-containing protein</fullName>
    </recommendedName>
</protein>
<name>A0A0F9DDG7_9ZZZZ</name>
<gene>
    <name evidence="2" type="ORF">LCGC14_2559730</name>
</gene>
<dbReference type="EMBL" id="LAZR01042222">
    <property type="protein sequence ID" value="KKL10048.1"/>
    <property type="molecule type" value="Genomic_DNA"/>
</dbReference>
<organism evidence="2">
    <name type="scientific">marine sediment metagenome</name>
    <dbReference type="NCBI Taxonomy" id="412755"/>
    <lineage>
        <taxon>unclassified sequences</taxon>
        <taxon>metagenomes</taxon>
        <taxon>ecological metagenomes</taxon>
    </lineage>
</organism>
<sequence>MALHDHAPAERKRIQKNLKRRRKTLGAKIHPDSKGGRTVASVARSTAYFKLEAGRRATAKRLSGQKATTQAQLRARQPKPPAKP</sequence>
<feature type="non-terminal residue" evidence="2">
    <location>
        <position position="84"/>
    </location>
</feature>
<feature type="region of interest" description="Disordered" evidence="1">
    <location>
        <begin position="57"/>
        <end position="84"/>
    </location>
</feature>
<evidence type="ECO:0000313" key="2">
    <source>
        <dbReference type="EMBL" id="KKL10048.1"/>
    </source>
</evidence>
<reference evidence="2" key="1">
    <citation type="journal article" date="2015" name="Nature">
        <title>Complex archaea that bridge the gap between prokaryotes and eukaryotes.</title>
        <authorList>
            <person name="Spang A."/>
            <person name="Saw J.H."/>
            <person name="Jorgensen S.L."/>
            <person name="Zaremba-Niedzwiedzka K."/>
            <person name="Martijn J."/>
            <person name="Lind A.E."/>
            <person name="van Eijk R."/>
            <person name="Schleper C."/>
            <person name="Guy L."/>
            <person name="Ettema T.J."/>
        </authorList>
    </citation>
    <scope>NUCLEOTIDE SEQUENCE</scope>
</reference>
<dbReference type="AlphaFoldDB" id="A0A0F9DDG7"/>
<evidence type="ECO:0000256" key="1">
    <source>
        <dbReference type="SAM" id="MobiDB-lite"/>
    </source>
</evidence>
<accession>A0A0F9DDG7</accession>
<comment type="caution">
    <text evidence="2">The sequence shown here is derived from an EMBL/GenBank/DDBJ whole genome shotgun (WGS) entry which is preliminary data.</text>
</comment>